<dbReference type="InterPro" id="IPR004447">
    <property type="entry name" value="Peptidase_S41A"/>
</dbReference>
<dbReference type="Pfam" id="PF22694">
    <property type="entry name" value="CtpB_N-like"/>
    <property type="match status" value="1"/>
</dbReference>
<dbReference type="NCBIfam" id="TIGR00225">
    <property type="entry name" value="prc"/>
    <property type="match status" value="1"/>
</dbReference>
<dbReference type="InterPro" id="IPR036034">
    <property type="entry name" value="PDZ_sf"/>
</dbReference>
<keyword evidence="2 5" id="KW-0645">Protease</keyword>
<dbReference type="Pfam" id="PF13180">
    <property type="entry name" value="PDZ_2"/>
    <property type="match status" value="1"/>
</dbReference>
<dbReference type="FunFam" id="2.30.42.10:FF:000063">
    <property type="entry name" value="Peptidase, S41 family"/>
    <property type="match status" value="1"/>
</dbReference>
<dbReference type="GO" id="GO:0008236">
    <property type="term" value="F:serine-type peptidase activity"/>
    <property type="evidence" value="ECO:0007669"/>
    <property type="project" value="UniProtKB-KW"/>
</dbReference>
<dbReference type="Gene3D" id="2.30.42.10">
    <property type="match status" value="1"/>
</dbReference>
<dbReference type="AlphaFoldDB" id="A0A1Y2K806"/>
<comment type="similarity">
    <text evidence="1 5">Belongs to the peptidase S41A family.</text>
</comment>
<dbReference type="GO" id="GO:0006508">
    <property type="term" value="P:proteolysis"/>
    <property type="evidence" value="ECO:0007669"/>
    <property type="project" value="UniProtKB-KW"/>
</dbReference>
<dbReference type="FunFam" id="3.90.226.10:FF:000029">
    <property type="entry name" value="Peptidase, S41 family"/>
    <property type="match status" value="1"/>
</dbReference>
<accession>A0A1Y2K806</accession>
<sequence length="435" mass="47910">MTYEKLKVFTEVLDLIKTQYVEDVDEQKVLYGAVDGMLRTLDPHSSFLNPESFKEMKVDTRGEFGGLGIEITRGEQAIRVVSPIEDTPAFRVGMKAGDLIIKIEDESTQDMNLMDAVKKMRGKPGTDIHLTVARKGETQPLEFTITRAVIKVRSVKWRAEENNLAYVRITQFNEQVHPLLEQALEEIGDELEKSGGVKGLVLDLRNDPGGLLDQAVQVSDAFLESGRIVYTKGRIPGKDMSFDSHPGDLLNGAPIVVLINGGSASASEIVAGALQDHGRAVIMGTQSFGKGSVQTIIPLSDGSGLRLTTAQYFTPSGRSIQAKGITPDIVVEDLEVTKPKEKGFDRPKEADLKGHLENHDDGGAAMTKEDKEGGAPATEAEKEIEKRDRITGRSKEDYQLWRALDLLKGLQVFERQRDKRAQMQAPLQRKTADLS</sequence>
<evidence type="ECO:0000259" key="7">
    <source>
        <dbReference type="PROSITE" id="PS50106"/>
    </source>
</evidence>
<gene>
    <name evidence="8" type="ORF">MAIT1_00372</name>
</gene>
<dbReference type="Gene3D" id="3.30.750.44">
    <property type="match status" value="1"/>
</dbReference>
<dbReference type="SMART" id="SM00245">
    <property type="entry name" value="TSPc"/>
    <property type="match status" value="1"/>
</dbReference>
<dbReference type="EMBL" id="LVJN01000015">
    <property type="protein sequence ID" value="OSM06769.1"/>
    <property type="molecule type" value="Genomic_DNA"/>
</dbReference>
<evidence type="ECO:0000256" key="3">
    <source>
        <dbReference type="ARBA" id="ARBA00022801"/>
    </source>
</evidence>
<proteinExistence type="inferred from homology"/>
<dbReference type="PANTHER" id="PTHR32060">
    <property type="entry name" value="TAIL-SPECIFIC PROTEASE"/>
    <property type="match status" value="1"/>
</dbReference>
<dbReference type="InterPro" id="IPR029045">
    <property type="entry name" value="ClpP/crotonase-like_dom_sf"/>
</dbReference>
<dbReference type="GO" id="GO:0030288">
    <property type="term" value="C:outer membrane-bounded periplasmic space"/>
    <property type="evidence" value="ECO:0007669"/>
    <property type="project" value="TreeGrafter"/>
</dbReference>
<dbReference type="SUPFAM" id="SSF50156">
    <property type="entry name" value="PDZ domain-like"/>
    <property type="match status" value="1"/>
</dbReference>
<organism evidence="8 9">
    <name type="scientific">Magnetofaba australis IT-1</name>
    <dbReference type="NCBI Taxonomy" id="1434232"/>
    <lineage>
        <taxon>Bacteria</taxon>
        <taxon>Pseudomonadati</taxon>
        <taxon>Pseudomonadota</taxon>
        <taxon>Magnetococcia</taxon>
        <taxon>Magnetococcales</taxon>
        <taxon>Magnetococcaceae</taxon>
        <taxon>Magnetofaba</taxon>
    </lineage>
</organism>
<keyword evidence="3 5" id="KW-0378">Hydrolase</keyword>
<dbReference type="SUPFAM" id="SSF52096">
    <property type="entry name" value="ClpP/crotonase"/>
    <property type="match status" value="1"/>
</dbReference>
<evidence type="ECO:0000256" key="1">
    <source>
        <dbReference type="ARBA" id="ARBA00009179"/>
    </source>
</evidence>
<dbReference type="Proteomes" id="UP000194003">
    <property type="component" value="Unassembled WGS sequence"/>
</dbReference>
<dbReference type="SMART" id="SM00228">
    <property type="entry name" value="PDZ"/>
    <property type="match status" value="1"/>
</dbReference>
<reference evidence="8 9" key="1">
    <citation type="journal article" date="2016" name="BMC Genomics">
        <title>Combined genomic and structural analyses of a cultured magnetotactic bacterium reveals its niche adaptation to a dynamic environment.</title>
        <authorList>
            <person name="Araujo A.C."/>
            <person name="Morillo V."/>
            <person name="Cypriano J."/>
            <person name="Teixeira L.C."/>
            <person name="Leao P."/>
            <person name="Lyra S."/>
            <person name="Almeida L.G."/>
            <person name="Bazylinski D.A."/>
            <person name="Vasconcellos A.T."/>
            <person name="Abreu F."/>
            <person name="Lins U."/>
        </authorList>
    </citation>
    <scope>NUCLEOTIDE SEQUENCE [LARGE SCALE GENOMIC DNA]</scope>
    <source>
        <strain evidence="8 9">IT-1</strain>
    </source>
</reference>
<dbReference type="CDD" id="cd06782">
    <property type="entry name" value="cpPDZ_CPP-like"/>
    <property type="match status" value="1"/>
</dbReference>
<evidence type="ECO:0000313" key="8">
    <source>
        <dbReference type="EMBL" id="OSM06769.1"/>
    </source>
</evidence>
<feature type="region of interest" description="Disordered" evidence="6">
    <location>
        <begin position="340"/>
        <end position="391"/>
    </location>
</feature>
<evidence type="ECO:0000256" key="6">
    <source>
        <dbReference type="SAM" id="MobiDB-lite"/>
    </source>
</evidence>
<dbReference type="Gene3D" id="3.90.226.10">
    <property type="entry name" value="2-enoyl-CoA Hydratase, Chain A, domain 1"/>
    <property type="match status" value="1"/>
</dbReference>
<evidence type="ECO:0000256" key="2">
    <source>
        <dbReference type="ARBA" id="ARBA00022670"/>
    </source>
</evidence>
<keyword evidence="4 5" id="KW-0720">Serine protease</keyword>
<dbReference type="InterPro" id="IPR001478">
    <property type="entry name" value="PDZ"/>
</dbReference>
<evidence type="ECO:0000313" key="9">
    <source>
        <dbReference type="Proteomes" id="UP000194003"/>
    </source>
</evidence>
<name>A0A1Y2K806_9PROT</name>
<dbReference type="InterPro" id="IPR005151">
    <property type="entry name" value="Tail-specific_protease"/>
</dbReference>
<comment type="caution">
    <text evidence="8">The sequence shown here is derived from an EMBL/GenBank/DDBJ whole genome shotgun (WGS) entry which is preliminary data.</text>
</comment>
<dbReference type="CDD" id="cd07560">
    <property type="entry name" value="Peptidase_S41_CPP"/>
    <property type="match status" value="1"/>
</dbReference>
<evidence type="ECO:0000256" key="5">
    <source>
        <dbReference type="RuleBase" id="RU004404"/>
    </source>
</evidence>
<protein>
    <submittedName>
        <fullName evidence="8">Putative carboxyl-terminal protease</fullName>
    </submittedName>
</protein>
<dbReference type="Pfam" id="PF03572">
    <property type="entry name" value="Peptidase_S41"/>
    <property type="match status" value="1"/>
</dbReference>
<dbReference type="PANTHER" id="PTHR32060:SF30">
    <property type="entry name" value="CARBOXY-TERMINAL PROCESSING PROTEASE CTPA"/>
    <property type="match status" value="1"/>
</dbReference>
<dbReference type="PROSITE" id="PS50106">
    <property type="entry name" value="PDZ"/>
    <property type="match status" value="1"/>
</dbReference>
<dbReference type="InterPro" id="IPR055210">
    <property type="entry name" value="CtpA/B_N"/>
</dbReference>
<dbReference type="GO" id="GO:0007165">
    <property type="term" value="P:signal transduction"/>
    <property type="evidence" value="ECO:0007669"/>
    <property type="project" value="TreeGrafter"/>
</dbReference>
<dbReference type="GO" id="GO:0004175">
    <property type="term" value="F:endopeptidase activity"/>
    <property type="evidence" value="ECO:0007669"/>
    <property type="project" value="TreeGrafter"/>
</dbReference>
<feature type="domain" description="PDZ" evidence="7">
    <location>
        <begin position="53"/>
        <end position="121"/>
    </location>
</feature>
<keyword evidence="9" id="KW-1185">Reference proteome</keyword>
<evidence type="ECO:0000256" key="4">
    <source>
        <dbReference type="ARBA" id="ARBA00022825"/>
    </source>
</evidence>
<dbReference type="STRING" id="1434232.MAIT1_00372"/>